<organism evidence="3 4">
    <name type="scientific">Dysgonomonas alginatilytica</name>
    <dbReference type="NCBI Taxonomy" id="1605892"/>
    <lineage>
        <taxon>Bacteria</taxon>
        <taxon>Pseudomonadati</taxon>
        <taxon>Bacteroidota</taxon>
        <taxon>Bacteroidia</taxon>
        <taxon>Bacteroidales</taxon>
        <taxon>Dysgonomonadaceae</taxon>
        <taxon>Dysgonomonas</taxon>
    </lineage>
</organism>
<dbReference type="Pfam" id="PF08327">
    <property type="entry name" value="AHSA1"/>
    <property type="match status" value="1"/>
</dbReference>
<dbReference type="Proteomes" id="UP000247973">
    <property type="component" value="Unassembled WGS sequence"/>
</dbReference>
<dbReference type="OrthoDB" id="2355173at2"/>
<keyword evidence="4" id="KW-1185">Reference proteome</keyword>
<comment type="similarity">
    <text evidence="1">Belongs to the AHA1 family.</text>
</comment>
<evidence type="ECO:0000259" key="2">
    <source>
        <dbReference type="Pfam" id="PF08327"/>
    </source>
</evidence>
<name>A0A2V3PQT0_9BACT</name>
<dbReference type="EMBL" id="QICL01000004">
    <property type="protein sequence ID" value="PXV66754.1"/>
    <property type="molecule type" value="Genomic_DNA"/>
</dbReference>
<dbReference type="RefSeq" id="WP_110309721.1">
    <property type="nucleotide sequence ID" value="NZ_QICL01000004.1"/>
</dbReference>
<dbReference type="CDD" id="cd07814">
    <property type="entry name" value="SRPBCC_CalC_Aha1-like"/>
    <property type="match status" value="1"/>
</dbReference>
<evidence type="ECO:0000313" key="4">
    <source>
        <dbReference type="Proteomes" id="UP000247973"/>
    </source>
</evidence>
<sequence length="142" mass="16648">MEDSAIIVEEIYPAPLSKVWQAITDKEQMKEWYFTIEDFVLEEGAVFNFSVSDEERLYRHRCVITEIVPNKKFQHTWTHPDQSKGESIVTWTLEPVRDYTKVTLTHEGVDTFSDGGPDFKRENYLAGWREILGTELKQFLAK</sequence>
<gene>
    <name evidence="3" type="ORF">CLV62_10414</name>
</gene>
<dbReference type="Gene3D" id="3.30.530.20">
    <property type="match status" value="1"/>
</dbReference>
<dbReference type="InterPro" id="IPR013538">
    <property type="entry name" value="ASHA1/2-like_C"/>
</dbReference>
<dbReference type="SUPFAM" id="SSF55961">
    <property type="entry name" value="Bet v1-like"/>
    <property type="match status" value="1"/>
</dbReference>
<proteinExistence type="inferred from homology"/>
<dbReference type="AlphaFoldDB" id="A0A2V3PQT0"/>
<comment type="caution">
    <text evidence="3">The sequence shown here is derived from an EMBL/GenBank/DDBJ whole genome shotgun (WGS) entry which is preliminary data.</text>
</comment>
<evidence type="ECO:0000256" key="1">
    <source>
        <dbReference type="ARBA" id="ARBA00006817"/>
    </source>
</evidence>
<reference evidence="3 4" key="1">
    <citation type="submission" date="2018-03" db="EMBL/GenBank/DDBJ databases">
        <title>Genomic Encyclopedia of Archaeal and Bacterial Type Strains, Phase II (KMG-II): from individual species to whole genera.</title>
        <authorList>
            <person name="Goeker M."/>
        </authorList>
    </citation>
    <scope>NUCLEOTIDE SEQUENCE [LARGE SCALE GENOMIC DNA]</scope>
    <source>
        <strain evidence="3 4">DSM 100214</strain>
    </source>
</reference>
<evidence type="ECO:0000313" key="3">
    <source>
        <dbReference type="EMBL" id="PXV66754.1"/>
    </source>
</evidence>
<dbReference type="InterPro" id="IPR023393">
    <property type="entry name" value="START-like_dom_sf"/>
</dbReference>
<feature type="domain" description="Activator of Hsp90 ATPase homologue 1/2-like C-terminal" evidence="2">
    <location>
        <begin position="14"/>
        <end position="140"/>
    </location>
</feature>
<protein>
    <submittedName>
        <fullName evidence="3">Uncharacterized protein YndB with AHSA1/START domain</fullName>
    </submittedName>
</protein>
<accession>A0A2V3PQT0</accession>